<dbReference type="Gene3D" id="3.30.160.670">
    <property type="match status" value="1"/>
</dbReference>
<protein>
    <recommendedName>
        <fullName evidence="2">DUF4136 domain-containing protein</fullName>
    </recommendedName>
</protein>
<evidence type="ECO:0000256" key="1">
    <source>
        <dbReference type="SAM" id="SignalP"/>
    </source>
</evidence>
<feature type="signal peptide" evidence="1">
    <location>
        <begin position="1"/>
        <end position="24"/>
    </location>
</feature>
<reference evidence="3" key="1">
    <citation type="submission" date="2024-02" db="EMBL/GenBank/DDBJ databases">
        <title>Sediminibacterium planktonica sp. nov. and Sediminibacterium longus sp. nov., isolated from surface lake and river water.</title>
        <authorList>
            <person name="Watanabe K."/>
            <person name="Takemine S."/>
            <person name="Ishii Y."/>
            <person name="Ogata Y."/>
            <person name="Shindo C."/>
            <person name="Suda W."/>
        </authorList>
    </citation>
    <scope>NUCLEOTIDE SEQUENCE</scope>
    <source>
        <strain evidence="3">KACHI17</strain>
    </source>
</reference>
<accession>A0AAT9GKH2</accession>
<dbReference type="AlphaFoldDB" id="A0AAT9GKH2"/>
<dbReference type="InterPro" id="IPR025411">
    <property type="entry name" value="DUF4136"/>
</dbReference>
<organism evidence="3">
    <name type="scientific">Sediminibacterium sp. KACHI17</name>
    <dbReference type="NCBI Taxonomy" id="1751071"/>
    <lineage>
        <taxon>Bacteria</taxon>
        <taxon>Pseudomonadati</taxon>
        <taxon>Bacteroidota</taxon>
        <taxon>Chitinophagia</taxon>
        <taxon>Chitinophagales</taxon>
        <taxon>Chitinophagaceae</taxon>
        <taxon>Sediminibacterium</taxon>
    </lineage>
</organism>
<dbReference type="Pfam" id="PF13590">
    <property type="entry name" value="DUF4136"/>
    <property type="match status" value="1"/>
</dbReference>
<dbReference type="PROSITE" id="PS51257">
    <property type="entry name" value="PROKAR_LIPOPROTEIN"/>
    <property type="match status" value="1"/>
</dbReference>
<keyword evidence="1" id="KW-0732">Signal</keyword>
<evidence type="ECO:0000313" key="3">
    <source>
        <dbReference type="EMBL" id="BFG71090.1"/>
    </source>
</evidence>
<sequence length="193" mass="22548">MKTMKWTATLLSAIFLLISCSRTAYVQKDSDVDFSKIKTYSWVRTQADKETANASTRNDDLTNRKIRQSIDRNLAEKGWKEVKNNPDVYLVYDVMIEKENKIDRNAVYSQSFTRWFFNPASRRWVPVFYPSRFLGFDENTRTVNEGTLTLTMMDADTDKTIWQGWTTSELNGRKLSDKQIDSKVKAIVKKLEE</sequence>
<name>A0AAT9GKH2_9BACT</name>
<feature type="chain" id="PRO_5043434327" description="DUF4136 domain-containing protein" evidence="1">
    <location>
        <begin position="25"/>
        <end position="193"/>
    </location>
</feature>
<dbReference type="EMBL" id="AP029612">
    <property type="protein sequence ID" value="BFG71090.1"/>
    <property type="molecule type" value="Genomic_DNA"/>
</dbReference>
<proteinExistence type="predicted"/>
<dbReference type="RefSeq" id="WP_353548726.1">
    <property type="nucleotide sequence ID" value="NZ_AP029612.1"/>
</dbReference>
<evidence type="ECO:0000259" key="2">
    <source>
        <dbReference type="Pfam" id="PF13590"/>
    </source>
</evidence>
<gene>
    <name evidence="3" type="ORF">KACHI17_19710</name>
</gene>
<feature type="domain" description="DUF4136" evidence="2">
    <location>
        <begin position="27"/>
        <end position="190"/>
    </location>
</feature>